<evidence type="ECO:0000256" key="1">
    <source>
        <dbReference type="SAM" id="SignalP"/>
    </source>
</evidence>
<dbReference type="RefSeq" id="WP_081843347.1">
    <property type="nucleotide sequence ID" value="NZ_CP074376.1"/>
</dbReference>
<dbReference type="Proteomes" id="UP000028864">
    <property type="component" value="Unassembled WGS sequence"/>
</dbReference>
<sequence>MITSRLTVAALLAGAGAVGAIMAAPLASAEPSCTQAGSIVSGSSTVCQTPGNAQITSSPGELGETQWGMWPWGYGGYGGIGIL</sequence>
<keyword evidence="1" id="KW-0732">Signal</keyword>
<evidence type="ECO:0000313" key="2">
    <source>
        <dbReference type="EMBL" id="CDQ43774.1"/>
    </source>
</evidence>
<name>A0AAV2WHT7_MYCNE</name>
<evidence type="ECO:0000313" key="3">
    <source>
        <dbReference type="Proteomes" id="UP000028864"/>
    </source>
</evidence>
<proteinExistence type="predicted"/>
<feature type="chain" id="PRO_5043517182" description="Keratin associated protein" evidence="1">
    <location>
        <begin position="24"/>
        <end position="83"/>
    </location>
</feature>
<evidence type="ECO:0008006" key="4">
    <source>
        <dbReference type="Google" id="ProtNLM"/>
    </source>
</evidence>
<dbReference type="AlphaFoldDB" id="A0AAV2WHT7"/>
<protein>
    <recommendedName>
        <fullName evidence="4">Keratin associated protein</fullName>
    </recommendedName>
</protein>
<reference evidence="2" key="1">
    <citation type="submission" date="2014-05" db="EMBL/GenBank/DDBJ databases">
        <authorList>
            <person name="Urmite Genomes"/>
        </authorList>
    </citation>
    <scope>NUCLEOTIDE SEQUENCE</scope>
    <source>
        <strain evidence="2">DSM 44074</strain>
    </source>
</reference>
<dbReference type="EMBL" id="LK021337">
    <property type="protein sequence ID" value="CDQ43774.1"/>
    <property type="molecule type" value="Genomic_DNA"/>
</dbReference>
<gene>
    <name evidence="2" type="ORF">BN1047_01645</name>
</gene>
<reference evidence="2" key="2">
    <citation type="submission" date="2015-09" db="EMBL/GenBank/DDBJ databases">
        <title>Draft genome sequence of Mycobacterium neoaurum DSM 44074.</title>
        <authorList>
            <person name="Croce O."/>
            <person name="Robert C."/>
            <person name="Raoult D."/>
            <person name="Drancourt M."/>
        </authorList>
    </citation>
    <scope>NUCLEOTIDE SEQUENCE</scope>
    <source>
        <strain evidence="2">DSM 44074</strain>
    </source>
</reference>
<organism evidence="2 3">
    <name type="scientific">Mycolicibacterium neoaurum</name>
    <name type="common">Mycobacterium neoaurum</name>
    <dbReference type="NCBI Taxonomy" id="1795"/>
    <lineage>
        <taxon>Bacteria</taxon>
        <taxon>Bacillati</taxon>
        <taxon>Actinomycetota</taxon>
        <taxon>Actinomycetes</taxon>
        <taxon>Mycobacteriales</taxon>
        <taxon>Mycobacteriaceae</taxon>
        <taxon>Mycolicibacterium</taxon>
    </lineage>
</organism>
<feature type="signal peptide" evidence="1">
    <location>
        <begin position="1"/>
        <end position="23"/>
    </location>
</feature>
<accession>A0AAV2WHT7</accession>